<feature type="domain" description="Beta-ketoacyl-[acyl-carrier-protein] synthase III N-terminal" evidence="4">
    <location>
        <begin position="138"/>
        <end position="208"/>
    </location>
</feature>
<keyword evidence="1" id="KW-0808">Transferase</keyword>
<evidence type="ECO:0000256" key="2">
    <source>
        <dbReference type="ARBA" id="ARBA00023315"/>
    </source>
</evidence>
<dbReference type="AlphaFoldDB" id="A0A1X2M013"/>
<dbReference type="PANTHER" id="PTHR34069:SF3">
    <property type="entry name" value="ACYL-COA:ACYL-COA ALKYLTRANSFERASE"/>
    <property type="match status" value="1"/>
</dbReference>
<gene>
    <name evidence="5" type="ORF">B8W66_00570</name>
</gene>
<evidence type="ECO:0000313" key="6">
    <source>
        <dbReference type="Proteomes" id="UP000193247"/>
    </source>
</evidence>
<dbReference type="GO" id="GO:0006633">
    <property type="term" value="P:fatty acid biosynthetic process"/>
    <property type="evidence" value="ECO:0007669"/>
    <property type="project" value="InterPro"/>
</dbReference>
<protein>
    <recommendedName>
        <fullName evidence="7">3-oxoacyl-ACP synthase</fullName>
    </recommendedName>
</protein>
<dbReference type="InterPro" id="IPR016039">
    <property type="entry name" value="Thiolase-like"/>
</dbReference>
<comment type="caution">
    <text evidence="5">The sequence shown here is derived from an EMBL/GenBank/DDBJ whole genome shotgun (WGS) entry which is preliminary data.</text>
</comment>
<accession>A0A1X2M013</accession>
<dbReference type="InterPro" id="IPR013747">
    <property type="entry name" value="ACP_syn_III_C"/>
</dbReference>
<dbReference type="GO" id="GO:0044550">
    <property type="term" value="P:secondary metabolite biosynthetic process"/>
    <property type="evidence" value="ECO:0007669"/>
    <property type="project" value="TreeGrafter"/>
</dbReference>
<dbReference type="GO" id="GO:0004315">
    <property type="term" value="F:3-oxoacyl-[acyl-carrier-protein] synthase activity"/>
    <property type="evidence" value="ECO:0007669"/>
    <property type="project" value="InterPro"/>
</dbReference>
<proteinExistence type="predicted"/>
<feature type="domain" description="Beta-ketoacyl-[acyl-carrier-protein] synthase III C-terminal" evidence="3">
    <location>
        <begin position="264"/>
        <end position="351"/>
    </location>
</feature>
<dbReference type="InterPro" id="IPR013751">
    <property type="entry name" value="ACP_syn_III_N"/>
</dbReference>
<dbReference type="Gene3D" id="3.40.47.10">
    <property type="match status" value="2"/>
</dbReference>
<evidence type="ECO:0000259" key="3">
    <source>
        <dbReference type="Pfam" id="PF08541"/>
    </source>
</evidence>
<keyword evidence="6" id="KW-1185">Reference proteome</keyword>
<name>A0A1X2M013_9MYCO</name>
<organism evidence="5 6">
    <name type="scientific">Mycobacterium decipiens</name>
    <dbReference type="NCBI Taxonomy" id="1430326"/>
    <lineage>
        <taxon>Bacteria</taxon>
        <taxon>Bacillati</taxon>
        <taxon>Actinomycetota</taxon>
        <taxon>Actinomycetes</taxon>
        <taxon>Mycobacteriales</taxon>
        <taxon>Mycobacteriaceae</taxon>
        <taxon>Mycobacterium</taxon>
    </lineage>
</organism>
<dbReference type="SUPFAM" id="SSF53901">
    <property type="entry name" value="Thiolase-like"/>
    <property type="match status" value="1"/>
</dbReference>
<dbReference type="Pfam" id="PF08541">
    <property type="entry name" value="ACP_syn_III_C"/>
    <property type="match status" value="1"/>
</dbReference>
<evidence type="ECO:0000256" key="1">
    <source>
        <dbReference type="ARBA" id="ARBA00022679"/>
    </source>
</evidence>
<sequence>MTRPRILAPHISLPATVRNNDYYRQHYPKLVADSENSALSTVWTPDNSHELTHFERAMTAYVTDPFRGTVHRHTLAPDETIRTHEIAAATAALADGAIAPDQVDLLISVSMWPDQLGFGNGLWLAEQLGLRCAAWNLETAQSGGLAALQAAHAFTASGLHKTVLVVVSCSYSRAVPESSTFAWFLGDAAAAAVVTTEFGNRAGGELLSAAAINTVESQHEFIATPTDTPYGPNLELTPSTARGSTLRKYTDYHLSSVIDQAANRAGYQLSDIDFFVFSTPVAWFTDFTTQLLSIDPAKTINTYPQYANIGPALPLVNLHEALNAGHIQPGAIVLIATIGSVSSAAASLLRWN</sequence>
<evidence type="ECO:0000259" key="4">
    <source>
        <dbReference type="Pfam" id="PF08545"/>
    </source>
</evidence>
<dbReference type="RefSeq" id="WP_085323091.1">
    <property type="nucleotide sequence ID" value="NZ_NCXP01000001.1"/>
</dbReference>
<dbReference type="Proteomes" id="UP000193247">
    <property type="component" value="Unassembled WGS sequence"/>
</dbReference>
<evidence type="ECO:0008006" key="7">
    <source>
        <dbReference type="Google" id="ProtNLM"/>
    </source>
</evidence>
<dbReference type="EMBL" id="NCXP01000001">
    <property type="protein sequence ID" value="OSC42948.1"/>
    <property type="molecule type" value="Genomic_DNA"/>
</dbReference>
<reference evidence="5 6" key="1">
    <citation type="submission" date="2017-04" db="EMBL/GenBank/DDBJ databases">
        <title>The new phylogeny of genus Mycobacterium.</title>
        <authorList>
            <person name="Tortoli E."/>
            <person name="Trovato A."/>
            <person name="Cirillo D.M."/>
        </authorList>
    </citation>
    <scope>NUCLEOTIDE SEQUENCE [LARGE SCALE GENOMIC DNA]</scope>
    <source>
        <strain evidence="5 6">TBL 1200985</strain>
    </source>
</reference>
<dbReference type="Pfam" id="PF08545">
    <property type="entry name" value="ACP_syn_III"/>
    <property type="match status" value="1"/>
</dbReference>
<dbReference type="STRING" id="1430326.B8W66_00570"/>
<dbReference type="PANTHER" id="PTHR34069">
    <property type="entry name" value="3-OXOACYL-[ACYL-CARRIER-PROTEIN] SYNTHASE 3"/>
    <property type="match status" value="1"/>
</dbReference>
<keyword evidence="2" id="KW-0012">Acyltransferase</keyword>
<evidence type="ECO:0000313" key="5">
    <source>
        <dbReference type="EMBL" id="OSC42948.1"/>
    </source>
</evidence>
<dbReference type="OrthoDB" id="9788274at2"/>